<dbReference type="InterPro" id="IPR039420">
    <property type="entry name" value="WalR-like"/>
</dbReference>
<proteinExistence type="predicted"/>
<keyword evidence="3 5" id="KW-0238">DNA-binding</keyword>
<evidence type="ECO:0000313" key="8">
    <source>
        <dbReference type="EMBL" id="MEP0821039.1"/>
    </source>
</evidence>
<dbReference type="SMART" id="SM00862">
    <property type="entry name" value="Trans_reg_C"/>
    <property type="match status" value="1"/>
</dbReference>
<dbReference type="SMART" id="SM00448">
    <property type="entry name" value="REC"/>
    <property type="match status" value="1"/>
</dbReference>
<dbReference type="CDD" id="cd00383">
    <property type="entry name" value="trans_reg_C"/>
    <property type="match status" value="1"/>
</dbReference>
<dbReference type="Pfam" id="PF00486">
    <property type="entry name" value="Trans_reg_C"/>
    <property type="match status" value="1"/>
</dbReference>
<evidence type="ECO:0000259" key="7">
    <source>
        <dbReference type="PROSITE" id="PS51755"/>
    </source>
</evidence>
<dbReference type="PROSITE" id="PS50110">
    <property type="entry name" value="RESPONSE_REGULATORY"/>
    <property type="match status" value="1"/>
</dbReference>
<dbReference type="Gene3D" id="1.10.10.10">
    <property type="entry name" value="Winged helix-like DNA-binding domain superfamily/Winged helix DNA-binding domain"/>
    <property type="match status" value="1"/>
</dbReference>
<organism evidence="8 9">
    <name type="scientific">Trichocoleus desertorum GB2-A4</name>
    <dbReference type="NCBI Taxonomy" id="2933944"/>
    <lineage>
        <taxon>Bacteria</taxon>
        <taxon>Bacillati</taxon>
        <taxon>Cyanobacteriota</taxon>
        <taxon>Cyanophyceae</taxon>
        <taxon>Leptolyngbyales</taxon>
        <taxon>Trichocoleusaceae</taxon>
        <taxon>Trichocoleus</taxon>
    </lineage>
</organism>
<keyword evidence="9" id="KW-1185">Reference proteome</keyword>
<feature type="domain" description="OmpR/PhoB-type" evidence="7">
    <location>
        <begin position="152"/>
        <end position="250"/>
    </location>
</feature>
<dbReference type="PANTHER" id="PTHR48111">
    <property type="entry name" value="REGULATOR OF RPOS"/>
    <property type="match status" value="1"/>
</dbReference>
<evidence type="ECO:0000259" key="6">
    <source>
        <dbReference type="PROSITE" id="PS50110"/>
    </source>
</evidence>
<evidence type="ECO:0000256" key="1">
    <source>
        <dbReference type="ARBA" id="ARBA00022553"/>
    </source>
</evidence>
<feature type="modified residue" description="4-aspartylphosphate" evidence="4">
    <location>
        <position position="75"/>
    </location>
</feature>
<comment type="caution">
    <text evidence="8">The sequence shown here is derived from an EMBL/GenBank/DDBJ whole genome shotgun (WGS) entry which is preliminary data.</text>
</comment>
<dbReference type="PANTHER" id="PTHR48111:SF40">
    <property type="entry name" value="PHOSPHATE REGULON TRANSCRIPTIONAL REGULATORY PROTEIN PHOB"/>
    <property type="match status" value="1"/>
</dbReference>
<gene>
    <name evidence="8" type="ORF">NC998_28740</name>
</gene>
<dbReference type="InterPro" id="IPR016032">
    <property type="entry name" value="Sig_transdc_resp-reg_C-effctor"/>
</dbReference>
<evidence type="ECO:0000256" key="4">
    <source>
        <dbReference type="PROSITE-ProRule" id="PRU00169"/>
    </source>
</evidence>
<protein>
    <submittedName>
        <fullName evidence="8">Response regulator transcription factor</fullName>
    </submittedName>
</protein>
<reference evidence="8 9" key="1">
    <citation type="submission" date="2022-04" db="EMBL/GenBank/DDBJ databases">
        <title>Positive selection, recombination, and allopatry shape intraspecific diversity of widespread and dominant cyanobacteria.</title>
        <authorList>
            <person name="Wei J."/>
            <person name="Shu W."/>
            <person name="Hu C."/>
        </authorList>
    </citation>
    <scope>NUCLEOTIDE SEQUENCE [LARGE SCALE GENOMIC DNA]</scope>
    <source>
        <strain evidence="8 9">GB2-A4</strain>
    </source>
</reference>
<keyword evidence="1 4" id="KW-0597">Phosphoprotein</keyword>
<feature type="domain" description="Response regulatory" evidence="6">
    <location>
        <begin position="17"/>
        <end position="140"/>
    </location>
</feature>
<sequence>MSSSRDFSLGPSARQARVLLVEDEAVIRDTVALALQAEGFQVVAVEDGQQALEQVQGSTSAQGNGDEAFDLIVLDLLLPFINGLDVCRFIRQQSNTTPILILSAKMAEADIVVGLEVGADDYLTKPFSLKEFIARCRVLLRNYQDFNPQLKEEILSFQDLALNKQQCQVTLRGEAVTLSPKEFSLLEVFMQQPGRVRSREDLIEKVWGLDFMGDSKTVDVHIRWLREKIEADPSNPQYLITVRGFGYRLG</sequence>
<dbReference type="Gene3D" id="6.10.250.690">
    <property type="match status" value="1"/>
</dbReference>
<dbReference type="Gene3D" id="3.40.50.2300">
    <property type="match status" value="1"/>
</dbReference>
<dbReference type="Pfam" id="PF00072">
    <property type="entry name" value="Response_reg"/>
    <property type="match status" value="1"/>
</dbReference>
<dbReference type="CDD" id="cd17574">
    <property type="entry name" value="REC_OmpR"/>
    <property type="match status" value="1"/>
</dbReference>
<name>A0ABV0JGW3_9CYAN</name>
<keyword evidence="2" id="KW-0902">Two-component regulatory system</keyword>
<evidence type="ECO:0000256" key="2">
    <source>
        <dbReference type="ARBA" id="ARBA00023012"/>
    </source>
</evidence>
<dbReference type="SUPFAM" id="SSF52172">
    <property type="entry name" value="CheY-like"/>
    <property type="match status" value="1"/>
</dbReference>
<dbReference type="SUPFAM" id="SSF46894">
    <property type="entry name" value="C-terminal effector domain of the bipartite response regulators"/>
    <property type="match status" value="1"/>
</dbReference>
<dbReference type="InterPro" id="IPR036388">
    <property type="entry name" value="WH-like_DNA-bd_sf"/>
</dbReference>
<evidence type="ECO:0000256" key="3">
    <source>
        <dbReference type="ARBA" id="ARBA00023125"/>
    </source>
</evidence>
<dbReference type="InterPro" id="IPR001789">
    <property type="entry name" value="Sig_transdc_resp-reg_receiver"/>
</dbReference>
<evidence type="ECO:0000256" key="5">
    <source>
        <dbReference type="PROSITE-ProRule" id="PRU01091"/>
    </source>
</evidence>
<dbReference type="EMBL" id="JAMPKM010000061">
    <property type="protein sequence ID" value="MEP0821039.1"/>
    <property type="molecule type" value="Genomic_DNA"/>
</dbReference>
<accession>A0ABV0JGW3</accession>
<evidence type="ECO:0000313" key="9">
    <source>
        <dbReference type="Proteomes" id="UP001464891"/>
    </source>
</evidence>
<dbReference type="Proteomes" id="UP001464891">
    <property type="component" value="Unassembled WGS sequence"/>
</dbReference>
<dbReference type="PROSITE" id="PS51755">
    <property type="entry name" value="OMPR_PHOB"/>
    <property type="match status" value="1"/>
</dbReference>
<feature type="DNA-binding region" description="OmpR/PhoB-type" evidence="5">
    <location>
        <begin position="152"/>
        <end position="250"/>
    </location>
</feature>
<dbReference type="InterPro" id="IPR001867">
    <property type="entry name" value="OmpR/PhoB-type_DNA-bd"/>
</dbReference>
<dbReference type="InterPro" id="IPR011006">
    <property type="entry name" value="CheY-like_superfamily"/>
</dbReference>
<dbReference type="RefSeq" id="WP_190431020.1">
    <property type="nucleotide sequence ID" value="NZ_JAMPKM010000061.1"/>
</dbReference>